<dbReference type="InterPro" id="IPR039633">
    <property type="entry name" value="PAP"/>
</dbReference>
<feature type="domain" description="Plastid lipid-associated protein/fibrillin conserved" evidence="5">
    <location>
        <begin position="130"/>
        <end position="345"/>
    </location>
</feature>
<feature type="compositionally biased region" description="Low complexity" evidence="4">
    <location>
        <begin position="112"/>
        <end position="121"/>
    </location>
</feature>
<dbReference type="Pfam" id="PF04755">
    <property type="entry name" value="PAP_fibrillin"/>
    <property type="match status" value="1"/>
</dbReference>
<evidence type="ECO:0000256" key="1">
    <source>
        <dbReference type="ARBA" id="ARBA00004474"/>
    </source>
</evidence>
<organism evidence="6 7">
    <name type="scientific">Dillenia turbinata</name>
    <dbReference type="NCBI Taxonomy" id="194707"/>
    <lineage>
        <taxon>Eukaryota</taxon>
        <taxon>Viridiplantae</taxon>
        <taxon>Streptophyta</taxon>
        <taxon>Embryophyta</taxon>
        <taxon>Tracheophyta</taxon>
        <taxon>Spermatophyta</taxon>
        <taxon>Magnoliopsida</taxon>
        <taxon>eudicotyledons</taxon>
        <taxon>Gunneridae</taxon>
        <taxon>Pentapetalae</taxon>
        <taxon>Dilleniales</taxon>
        <taxon>Dilleniaceae</taxon>
        <taxon>Dillenia</taxon>
    </lineage>
</organism>
<reference evidence="6 7" key="1">
    <citation type="submission" date="2023-12" db="EMBL/GenBank/DDBJ databases">
        <title>A high-quality genome assembly for Dillenia turbinata (Dilleniales).</title>
        <authorList>
            <person name="Chanderbali A."/>
        </authorList>
    </citation>
    <scope>NUCLEOTIDE SEQUENCE [LARGE SCALE GENOMIC DNA]</scope>
    <source>
        <strain evidence="6">LSX21</strain>
        <tissue evidence="6">Leaf</tissue>
    </source>
</reference>
<protein>
    <submittedName>
        <fullName evidence="6">Plastid lipid-associated protein/fibrillin conserved domain</fullName>
    </submittedName>
</protein>
<proteinExistence type="predicted"/>
<keyword evidence="7" id="KW-1185">Reference proteome</keyword>
<evidence type="ECO:0000256" key="3">
    <source>
        <dbReference type="ARBA" id="ARBA00022946"/>
    </source>
</evidence>
<dbReference type="GO" id="GO:0009536">
    <property type="term" value="C:plastid"/>
    <property type="evidence" value="ECO:0007669"/>
    <property type="project" value="UniProtKB-SubCell"/>
</dbReference>
<accession>A0AAN8WG71</accession>
<sequence>MALLLSPHLSLLVKTSKITLPPSSLSSLSLPSKYPRKLALSSFRLHSSLSGSEPDPISPKPDTSPSNIPDEWGEKSEPEPDSEITKFSSSDPPKDEDEWGRDTGDEYIGSRNGNAAAAGTTEGVEDKAAELKRCLVDTIYGTELGFRASAEVRAEVLELVNQLEAVNPTPAPVEDSELLDGNWVLLYTAFSELLPLLAAGTIPLVKVDKICQAIETSSRTIINSTTLSSPFATFSFSASASFEVRTPTRIQVEFKEGVLQPPEIKSNLDLPDSIDIFGQKISLSPVQQPLNSLQEAVANILRAISGQPPLRVPIPGGGNRSWLLVTYLDKEFRISRGDGGLFILAREGSDLLERLNWGYKVPMWCFGLVITLAIKSFSVLYLPRIRPSIG</sequence>
<keyword evidence="2" id="KW-0934">Plastid</keyword>
<comment type="caution">
    <text evidence="6">The sequence shown here is derived from an EMBL/GenBank/DDBJ whole genome shotgun (WGS) entry which is preliminary data.</text>
</comment>
<gene>
    <name evidence="6" type="ORF">RJ641_000854</name>
</gene>
<dbReference type="EMBL" id="JBAMMX010000001">
    <property type="protein sequence ID" value="KAK6947381.1"/>
    <property type="molecule type" value="Genomic_DNA"/>
</dbReference>
<dbReference type="InterPro" id="IPR006843">
    <property type="entry name" value="PAP/fibrillin_dom"/>
</dbReference>
<feature type="region of interest" description="Disordered" evidence="4">
    <location>
        <begin position="47"/>
        <end position="123"/>
    </location>
</feature>
<evidence type="ECO:0000313" key="6">
    <source>
        <dbReference type="EMBL" id="KAK6947381.1"/>
    </source>
</evidence>
<evidence type="ECO:0000256" key="4">
    <source>
        <dbReference type="SAM" id="MobiDB-lite"/>
    </source>
</evidence>
<evidence type="ECO:0000313" key="7">
    <source>
        <dbReference type="Proteomes" id="UP001370490"/>
    </source>
</evidence>
<comment type="subcellular location">
    <subcellularLocation>
        <location evidence="1">Plastid</location>
    </subcellularLocation>
</comment>
<feature type="non-terminal residue" evidence="6">
    <location>
        <position position="390"/>
    </location>
</feature>
<evidence type="ECO:0000259" key="5">
    <source>
        <dbReference type="Pfam" id="PF04755"/>
    </source>
</evidence>
<dbReference type="AlphaFoldDB" id="A0AAN8WG71"/>
<dbReference type="PANTHER" id="PTHR31906">
    <property type="entry name" value="PLASTID-LIPID-ASSOCIATED PROTEIN 4, CHLOROPLASTIC-RELATED"/>
    <property type="match status" value="1"/>
</dbReference>
<dbReference type="Proteomes" id="UP001370490">
    <property type="component" value="Unassembled WGS sequence"/>
</dbReference>
<name>A0AAN8WG71_9MAGN</name>
<keyword evidence="3" id="KW-0809">Transit peptide</keyword>
<evidence type="ECO:0000256" key="2">
    <source>
        <dbReference type="ARBA" id="ARBA00022640"/>
    </source>
</evidence>